<proteinExistence type="predicted"/>
<dbReference type="AlphaFoldDB" id="M7XBP1"/>
<organism evidence="1 2">
    <name type="scientific">Mariniradius saccharolyticus AK6</name>
    <dbReference type="NCBI Taxonomy" id="1239962"/>
    <lineage>
        <taxon>Bacteria</taxon>
        <taxon>Pseudomonadati</taxon>
        <taxon>Bacteroidota</taxon>
        <taxon>Cytophagia</taxon>
        <taxon>Cytophagales</taxon>
        <taxon>Cyclobacteriaceae</taxon>
        <taxon>Mariniradius</taxon>
    </lineage>
</organism>
<dbReference type="STRING" id="1239962.C943_01562"/>
<evidence type="ECO:0000313" key="1">
    <source>
        <dbReference type="EMBL" id="EMS32299.1"/>
    </source>
</evidence>
<reference evidence="1" key="1">
    <citation type="submission" date="2013-01" db="EMBL/GenBank/DDBJ databases">
        <title>Genome assembly of Mariniradius saccharolyticus AK6.</title>
        <authorList>
            <person name="Vaidya B."/>
            <person name="Khatri I."/>
            <person name="Tanuku N.R.S."/>
            <person name="Subramanian S."/>
            <person name="Pinnaka A."/>
        </authorList>
    </citation>
    <scope>NUCLEOTIDE SEQUENCE [LARGE SCALE GENOMIC DNA]</scope>
    <source>
        <strain evidence="1">AK6</strain>
    </source>
</reference>
<gene>
    <name evidence="1" type="ORF">C943_01562</name>
</gene>
<keyword evidence="2" id="KW-1185">Reference proteome</keyword>
<dbReference type="Proteomes" id="UP000010953">
    <property type="component" value="Unassembled WGS sequence"/>
</dbReference>
<protein>
    <submittedName>
        <fullName evidence="1">Uncharacterized protein</fullName>
    </submittedName>
</protein>
<dbReference type="InParanoid" id="M7XBP1"/>
<dbReference type="EMBL" id="AMZY02000014">
    <property type="protein sequence ID" value="EMS32299.1"/>
    <property type="molecule type" value="Genomic_DNA"/>
</dbReference>
<evidence type="ECO:0000313" key="2">
    <source>
        <dbReference type="Proteomes" id="UP000010953"/>
    </source>
</evidence>
<sequence>MGELGKGIRDWGREDIWERGLGRRGLGISDKGRGEERLGETG</sequence>
<accession>M7XBP1</accession>
<name>M7XBP1_9BACT</name>
<comment type="caution">
    <text evidence="1">The sequence shown here is derived from an EMBL/GenBank/DDBJ whole genome shotgun (WGS) entry which is preliminary data.</text>
</comment>